<dbReference type="PANTHER" id="PTHR43157">
    <property type="entry name" value="PHOSPHATIDYLINOSITOL-GLYCAN BIOSYNTHESIS CLASS F PROTEIN-RELATED"/>
    <property type="match status" value="1"/>
</dbReference>
<dbReference type="InterPro" id="IPR036291">
    <property type="entry name" value="NAD(P)-bd_dom_sf"/>
</dbReference>
<dbReference type="OrthoDB" id="3257981at2759"/>
<keyword evidence="4" id="KW-1185">Reference proteome</keyword>
<protein>
    <submittedName>
        <fullName evidence="3">Glucan endo-1 3-alpha-glucosidase agn1</fullName>
    </submittedName>
</protein>
<dbReference type="EMBL" id="JAAOAN010000141">
    <property type="protein sequence ID" value="KAF5719716.1"/>
    <property type="molecule type" value="Genomic_DNA"/>
</dbReference>
<dbReference type="SUPFAM" id="SSF51735">
    <property type="entry name" value="NAD(P)-binding Rossmann-fold domains"/>
    <property type="match status" value="1"/>
</dbReference>
<proteinExistence type="predicted"/>
<dbReference type="AlphaFoldDB" id="A0A8H5YY47"/>
<organism evidence="3 4">
    <name type="scientific">Fusarium mundagurra</name>
    <dbReference type="NCBI Taxonomy" id="1567541"/>
    <lineage>
        <taxon>Eukaryota</taxon>
        <taxon>Fungi</taxon>
        <taxon>Dikarya</taxon>
        <taxon>Ascomycota</taxon>
        <taxon>Pezizomycotina</taxon>
        <taxon>Sordariomycetes</taxon>
        <taxon>Hypocreomycetidae</taxon>
        <taxon>Hypocreales</taxon>
        <taxon>Nectriaceae</taxon>
        <taxon>Fusarium</taxon>
        <taxon>Fusarium fujikuroi species complex</taxon>
    </lineage>
</organism>
<evidence type="ECO:0000256" key="2">
    <source>
        <dbReference type="SAM" id="MobiDB-lite"/>
    </source>
</evidence>
<dbReference type="Pfam" id="PF00106">
    <property type="entry name" value="adh_short"/>
    <property type="match status" value="1"/>
</dbReference>
<evidence type="ECO:0000313" key="4">
    <source>
        <dbReference type="Proteomes" id="UP000544331"/>
    </source>
</evidence>
<dbReference type="GO" id="GO:0016491">
    <property type="term" value="F:oxidoreductase activity"/>
    <property type="evidence" value="ECO:0007669"/>
    <property type="project" value="UniProtKB-KW"/>
</dbReference>
<accession>A0A8H5YY47</accession>
<dbReference type="PANTHER" id="PTHR43157:SF31">
    <property type="entry name" value="PHOSPHATIDYLINOSITOL-GLYCAN BIOSYNTHESIS CLASS F PROTEIN"/>
    <property type="match status" value="1"/>
</dbReference>
<dbReference type="Gene3D" id="3.40.50.720">
    <property type="entry name" value="NAD(P)-binding Rossmann-like Domain"/>
    <property type="match status" value="1"/>
</dbReference>
<reference evidence="3 4" key="1">
    <citation type="submission" date="2020-05" db="EMBL/GenBank/DDBJ databases">
        <title>Identification and distribution of gene clusters putatively required for synthesis of sphingolipid metabolism inhibitors in phylogenetically diverse species of the filamentous fungus Fusarium.</title>
        <authorList>
            <person name="Kim H.-S."/>
            <person name="Busman M."/>
            <person name="Brown D.W."/>
            <person name="Divon H."/>
            <person name="Uhlig S."/>
            <person name="Proctor R.H."/>
        </authorList>
    </citation>
    <scope>NUCLEOTIDE SEQUENCE [LARGE SCALE GENOMIC DNA]</scope>
    <source>
        <strain evidence="3 4">NRRL 66235</strain>
    </source>
</reference>
<comment type="caution">
    <text evidence="3">The sequence shown here is derived from an EMBL/GenBank/DDBJ whole genome shotgun (WGS) entry which is preliminary data.</text>
</comment>
<feature type="region of interest" description="Disordered" evidence="2">
    <location>
        <begin position="1"/>
        <end position="23"/>
    </location>
</feature>
<keyword evidence="1" id="KW-0560">Oxidoreductase</keyword>
<dbReference type="InterPro" id="IPR002347">
    <property type="entry name" value="SDR_fam"/>
</dbReference>
<evidence type="ECO:0000313" key="3">
    <source>
        <dbReference type="EMBL" id="KAF5719716.1"/>
    </source>
</evidence>
<sequence length="539" mass="59265">MSATQASDAPSKNTQNPDDWRSQQCTDEVIIDAAIDPQKRWDGVNCDDAWKDALVRWENPTIEGQLSFPEAVSNFFHGPENLRCDITTDHNGCDAFRQCHDTNHPAGYLILNSMVALNNIIMNFYDGIVRAQSLISDSMNEITKTFAPKPKDETQALKIVLDVLGLSYALFAAPFWNMAMKRLPYFGDRGDQHGASKDTINGAISNTITIIKDKLPSPGDMNNDLTKGLAQMAALWYDSTSEMKKQLFNGSEPSVASLTSLIEDGKLLANAYEPVDDPTIQAMISKALYSILIPLAWSLAPNFSPVVMDAHAQCDMIDPLVPDEISLVTSQRTWTCHDGWLYYLVTTEGSAQKCFGSPMSRQGERCEDLPFSAAPGIETLDDKRFINSYQVDVFKYFPAMLFLGNVTGTNSVAFDLKNTPSLQGKTNLIPGGNSGIGKQAICYLALLSPSEIWLAVKYVDNANVAVTDIKRQAPNVRLQTVQLNLALFLSIKAAVETLVAQIKRLDILFLNVGVMGVPAGLTEDGYEYQFGINHLGHAV</sequence>
<evidence type="ECO:0000256" key="1">
    <source>
        <dbReference type="ARBA" id="ARBA00023002"/>
    </source>
</evidence>
<dbReference type="Proteomes" id="UP000544331">
    <property type="component" value="Unassembled WGS sequence"/>
</dbReference>
<name>A0A8H5YY47_9HYPO</name>
<gene>
    <name evidence="3" type="ORF">FMUND_4549</name>
</gene>